<sequence>MDVATPPHLLGRDETLADLEKAAARWVLQCNGLPGIEPLIAKAFDDELKRQYPQLELDARQACVKTFTVTSTPEQYALQTSTTLAQVMRECLVGAATAYDEALSGIYLDGSHDDQPDTRRARTRGLEAAIDALNPTLGNLYRDAVVAYWNTSVADTGSCAQQLADALAQALQLDAQRRLSDEEQTLLASALATSAGSSRACYAYSLNLLFEEAEVVPLAGAFVLRRQAVVDASKADDAPTLLYLPGDGLSSHASLGELFDALLPRREQWAGLLSMRHQRALDGQRRIEWQCSEIVDHLLSDVVQAQLKCQQADIIDILQSRRTSFASYRMLFEALTEATQRLIAHGPSGMAAVWRAEHAAYEAYRQLPYWLKLCSVDERQRYVDRLQAYQQAQEDLRQALGKAESPEQFARASVAVSLKGALGVDLDPDELWVTTARSVPVTQEVYTQQASLSSLALYGLHPGDETEGSDFIQHSTLQYQGVPVEQVFDRLTPAALARVLAPLQLRTSFARQWRDAITPDVLQLMQAVMSLRLQATLCAARFQGILADDQVQAVTLLNTPFTEPSTLVATAYLLKIDGAELADVVVFRLTHAEDGAAGLLLYTPDIPGREAWLMVLDERRLLHEVVGWTAVPALRDYLLARAPQAARHTLSRVLEELAQKPAPEAGFLALTPQEDYPRALQRLVALDIERTHERFEEHTPSWYRSASLAERRQLHALETQVAAASQRFTEQPSMQVPDFEDFVKARATEKINQLLGTPPGTVDPDTIIITTPREKDTFTRLLRNGYDDSISLTEATLDTSATFEGPEGVDLSSLSPESVSGAIRGQWVADRYIERVRNTLLHPESEGYASRRQASVTLTQLQMSVAALRSKLMGQITSEQYGWLSQTLDSLQHEDAPTRLAHPVHLLTFNLEAVFNTAEYPWLAYLGHLSWMNEHLGATETVEGNFVMLPPANAGQSALLYTPDAPDGLTFRAFQSFRASLAHAGMADYYKDRMRLRLGRWMSYRLHAVRQGAAAGPVFSNEPVMSLQDAVHDQRIERKMTQVADLELGRADMISRTAWIGVELVATAVTLPFPPASFAVGAFFAIKESAAAIKALAGGDRAQAVQYALFSAFNTLGALGDLKHGFKGLGKLWKMLPHASDVSTTRIALAGNDALHGVAPPLSNRVIDRSLALKGRPQDLTLRTEGDFNGVFEGSVGPDGFPRYYIADTRGRFYQVRYNGGAALEPWRIVEPRRQGYGPPVRRNVLGHWEVSFDVGLRGGAPQTPAEIIQQGLQSVTREDVMTLASQLGLSSQWAMEAILAVFRRFTLDEAAQVLQRFSLPANDPDLARLLAEQFARQKRFPEWAMQFLPGRTPDPAWKMIQRTEPGQSQAAAE</sequence>
<organism evidence="2 3">
    <name type="scientific">Pseudomonas laurentiana</name>
    <dbReference type="NCBI Taxonomy" id="2364649"/>
    <lineage>
        <taxon>Bacteria</taxon>
        <taxon>Pseudomonadati</taxon>
        <taxon>Pseudomonadota</taxon>
        <taxon>Gammaproteobacteria</taxon>
        <taxon>Pseudomonadales</taxon>
        <taxon>Pseudomonadaceae</taxon>
        <taxon>Pseudomonas</taxon>
    </lineage>
</organism>
<comment type="caution">
    <text evidence="2">The sequence shown here is derived from an EMBL/GenBank/DDBJ whole genome shotgun (WGS) entry which is preliminary data.</text>
</comment>
<evidence type="ECO:0000256" key="1">
    <source>
        <dbReference type="SAM" id="MobiDB-lite"/>
    </source>
</evidence>
<name>A0A6I5RT02_9PSED</name>
<dbReference type="Proteomes" id="UP000471751">
    <property type="component" value="Unassembled WGS sequence"/>
</dbReference>
<accession>A0A6I5RT02</accession>
<feature type="compositionally biased region" description="Polar residues" evidence="1">
    <location>
        <begin position="1365"/>
        <end position="1374"/>
    </location>
</feature>
<proteinExistence type="predicted"/>
<protein>
    <recommendedName>
        <fullName evidence="4">Toxin</fullName>
    </recommendedName>
</protein>
<gene>
    <name evidence="2" type="ORF">G3O07_18655</name>
</gene>
<keyword evidence="3" id="KW-1185">Reference proteome</keyword>
<evidence type="ECO:0000313" key="2">
    <source>
        <dbReference type="EMBL" id="NES11304.1"/>
    </source>
</evidence>
<dbReference type="EMBL" id="JAAHBT010000231">
    <property type="protein sequence ID" value="NES11304.1"/>
    <property type="molecule type" value="Genomic_DNA"/>
</dbReference>
<evidence type="ECO:0008006" key="4">
    <source>
        <dbReference type="Google" id="ProtNLM"/>
    </source>
</evidence>
<reference evidence="2 3" key="1">
    <citation type="submission" date="2020-02" db="EMBL/GenBank/DDBJ databases">
        <title>Broccoli isolated Pseudomonas sp.</title>
        <authorList>
            <person name="Fujikawa T."/>
            <person name="Sawada H."/>
        </authorList>
    </citation>
    <scope>NUCLEOTIDE SEQUENCE [LARGE SCALE GENOMIC DNA]</scope>
    <source>
        <strain evidence="2 3">JCM 32154</strain>
    </source>
</reference>
<evidence type="ECO:0000313" key="3">
    <source>
        <dbReference type="Proteomes" id="UP000471751"/>
    </source>
</evidence>
<feature type="non-terminal residue" evidence="2">
    <location>
        <position position="1374"/>
    </location>
</feature>
<feature type="region of interest" description="Disordered" evidence="1">
    <location>
        <begin position="1355"/>
        <end position="1374"/>
    </location>
</feature>